<reference evidence="2" key="1">
    <citation type="submission" date="2021-06" db="EMBL/GenBank/DDBJ databases">
        <authorList>
            <person name="Kallberg Y."/>
            <person name="Tangrot J."/>
            <person name="Rosling A."/>
        </authorList>
    </citation>
    <scope>NUCLEOTIDE SEQUENCE</scope>
    <source>
        <strain evidence="2">AZ414A</strain>
    </source>
</reference>
<feature type="region of interest" description="Disordered" evidence="1">
    <location>
        <begin position="85"/>
        <end position="112"/>
    </location>
</feature>
<evidence type="ECO:0000313" key="3">
    <source>
        <dbReference type="Proteomes" id="UP000789706"/>
    </source>
</evidence>
<organism evidence="2 3">
    <name type="scientific">Diversispora eburnea</name>
    <dbReference type="NCBI Taxonomy" id="1213867"/>
    <lineage>
        <taxon>Eukaryota</taxon>
        <taxon>Fungi</taxon>
        <taxon>Fungi incertae sedis</taxon>
        <taxon>Mucoromycota</taxon>
        <taxon>Glomeromycotina</taxon>
        <taxon>Glomeromycetes</taxon>
        <taxon>Diversisporales</taxon>
        <taxon>Diversisporaceae</taxon>
        <taxon>Diversispora</taxon>
    </lineage>
</organism>
<dbReference type="Proteomes" id="UP000789706">
    <property type="component" value="Unassembled WGS sequence"/>
</dbReference>
<dbReference type="AlphaFoldDB" id="A0A9N9GEZ3"/>
<feature type="compositionally biased region" description="Basic and acidic residues" evidence="1">
    <location>
        <begin position="238"/>
        <end position="254"/>
    </location>
</feature>
<dbReference type="OrthoDB" id="2449372at2759"/>
<keyword evidence="3" id="KW-1185">Reference proteome</keyword>
<protein>
    <submittedName>
        <fullName evidence="2">8136_t:CDS:1</fullName>
    </submittedName>
</protein>
<name>A0A9N9GEZ3_9GLOM</name>
<evidence type="ECO:0000256" key="1">
    <source>
        <dbReference type="SAM" id="MobiDB-lite"/>
    </source>
</evidence>
<accession>A0A9N9GEZ3</accession>
<comment type="caution">
    <text evidence="2">The sequence shown here is derived from an EMBL/GenBank/DDBJ whole genome shotgun (WGS) entry which is preliminary data.</text>
</comment>
<proteinExistence type="predicted"/>
<sequence>MEINIPKGKDRSEELKNFKEEMVKAIKESEVTLRMREENKKKSENDSELNQARTVALQEIEKSMNERGLKEVLGFIISKLVRKESKTKREDNYRLPNNPYQPRGQPKPERVFNRQDEPRGRIEEGRMDNFLGGIQDKTRNKELEEHVQALTLKDTAPQTSRIKQMIFGKEKQLNQSKAVLNLTETQEYQEKYQQYCQNWQERTEIQAQISIRQQYKYDGESYWAKCSFCPNEIRGKKKDKEPLSRNKGVERVRD</sequence>
<dbReference type="EMBL" id="CAJVPK010001762">
    <property type="protein sequence ID" value="CAG8597724.1"/>
    <property type="molecule type" value="Genomic_DNA"/>
</dbReference>
<evidence type="ECO:0000313" key="2">
    <source>
        <dbReference type="EMBL" id="CAG8597724.1"/>
    </source>
</evidence>
<feature type="region of interest" description="Disordered" evidence="1">
    <location>
        <begin position="233"/>
        <end position="254"/>
    </location>
</feature>
<gene>
    <name evidence="2" type="ORF">DEBURN_LOCUS9369</name>
</gene>